<dbReference type="InterPro" id="IPR040411">
    <property type="entry name" value="At5g23160-like"/>
</dbReference>
<dbReference type="PANTHER" id="PTHR34379:SF3">
    <property type="entry name" value="PROTEIN, PUTATIVE-RELATED"/>
    <property type="match status" value="1"/>
</dbReference>
<dbReference type="RefSeq" id="XP_009791576.1">
    <property type="nucleotide sequence ID" value="XM_009793274.1"/>
</dbReference>
<dbReference type="KEGG" id="nsy:104238800"/>
<dbReference type="eggNOG" id="ENOG502S53K">
    <property type="taxonomic scope" value="Eukaryota"/>
</dbReference>
<evidence type="ECO:0000313" key="3">
    <source>
        <dbReference type="Proteomes" id="UP000189701"/>
    </source>
</evidence>
<protein>
    <submittedName>
        <fullName evidence="4">Uncharacterized protein LOC104238800</fullName>
    </submittedName>
</protein>
<accession>A0A1U7XPM3</accession>
<dbReference type="AlphaFoldDB" id="A0A1U7XPM3"/>
<sequence>MALIKDSPKKKQPKNSYFLRCYGFPINQEKLSSDKVKRKQSSCFSFKIFQRKQSPAKTVPIDTATTTAAVKVGAEKLNTSGDIHVVKLEKKVSVKRQQLPTATTINVPDQVPVTGQTIHFNRFNKTKYDKHQDIILGNSKKLDDLQHSSCQNGLIRSFTIANNDNASNLVIGSPQDKHEISRTVSLPPPKLNKQPTPTPTNRDKVDEEKDTTFNKGHFDSVIGMSILMVTLIIMLFWGKFCAIVCTSAWFYFLPRFRAKNELVINGGNLDVNSKEYKKKVVLNGFLERNHRNYVGS</sequence>
<feature type="transmembrane region" description="Helical" evidence="2">
    <location>
        <begin position="221"/>
        <end position="252"/>
    </location>
</feature>
<dbReference type="Proteomes" id="UP000189701">
    <property type="component" value="Unplaced"/>
</dbReference>
<keyword evidence="2" id="KW-1133">Transmembrane helix</keyword>
<evidence type="ECO:0000256" key="1">
    <source>
        <dbReference type="SAM" id="MobiDB-lite"/>
    </source>
</evidence>
<proteinExistence type="predicted"/>
<organism evidence="3 4">
    <name type="scientific">Nicotiana sylvestris</name>
    <name type="common">Wood tobacco</name>
    <name type="synonym">South American tobacco</name>
    <dbReference type="NCBI Taxonomy" id="4096"/>
    <lineage>
        <taxon>Eukaryota</taxon>
        <taxon>Viridiplantae</taxon>
        <taxon>Streptophyta</taxon>
        <taxon>Embryophyta</taxon>
        <taxon>Tracheophyta</taxon>
        <taxon>Spermatophyta</taxon>
        <taxon>Magnoliopsida</taxon>
        <taxon>eudicotyledons</taxon>
        <taxon>Gunneridae</taxon>
        <taxon>Pentapetalae</taxon>
        <taxon>asterids</taxon>
        <taxon>lamiids</taxon>
        <taxon>Solanales</taxon>
        <taxon>Solanaceae</taxon>
        <taxon>Nicotianoideae</taxon>
        <taxon>Nicotianeae</taxon>
        <taxon>Nicotiana</taxon>
    </lineage>
</organism>
<dbReference type="PANTHER" id="PTHR34379">
    <property type="entry name" value="OS07G0553800 PROTEIN"/>
    <property type="match status" value="1"/>
</dbReference>
<name>A0A1U7XPM3_NICSY</name>
<dbReference type="GeneID" id="104238800"/>
<reference evidence="3" key="1">
    <citation type="journal article" date="2013" name="Genome Biol.">
        <title>Reference genomes and transcriptomes of Nicotiana sylvestris and Nicotiana tomentosiformis.</title>
        <authorList>
            <person name="Sierro N."/>
            <person name="Battey J.N."/>
            <person name="Ouadi S."/>
            <person name="Bovet L."/>
            <person name="Goepfert S."/>
            <person name="Bakaher N."/>
            <person name="Peitsch M.C."/>
            <person name="Ivanov N.V."/>
        </authorList>
    </citation>
    <scope>NUCLEOTIDE SEQUENCE [LARGE SCALE GENOMIC DNA]</scope>
</reference>
<reference evidence="4" key="2">
    <citation type="submission" date="2025-08" db="UniProtKB">
        <authorList>
            <consortium name="RefSeq"/>
        </authorList>
    </citation>
    <scope>IDENTIFICATION</scope>
    <source>
        <tissue evidence="4">Leaf</tissue>
    </source>
</reference>
<keyword evidence="3" id="KW-1185">Reference proteome</keyword>
<evidence type="ECO:0000313" key="4">
    <source>
        <dbReference type="RefSeq" id="XP_009791576.1"/>
    </source>
</evidence>
<keyword evidence="2" id="KW-0812">Transmembrane</keyword>
<evidence type="ECO:0000256" key="2">
    <source>
        <dbReference type="SAM" id="Phobius"/>
    </source>
</evidence>
<keyword evidence="2" id="KW-0472">Membrane</keyword>
<gene>
    <name evidence="4" type="primary">LOC104238800</name>
</gene>
<feature type="region of interest" description="Disordered" evidence="1">
    <location>
        <begin position="180"/>
        <end position="210"/>
    </location>
</feature>
<dbReference type="STRING" id="4096.A0A1U7XPM3"/>
<feature type="compositionally biased region" description="Basic and acidic residues" evidence="1">
    <location>
        <begin position="201"/>
        <end position="210"/>
    </location>
</feature>